<dbReference type="PANTHER" id="PTHR24372:SF72">
    <property type="entry name" value="RELAXIN RECEPTOR 2"/>
    <property type="match status" value="1"/>
</dbReference>
<dbReference type="PROSITE" id="PS50262">
    <property type="entry name" value="G_PROTEIN_RECEP_F1_2"/>
    <property type="match status" value="1"/>
</dbReference>
<dbReference type="SMART" id="SM00369">
    <property type="entry name" value="LRR_TYP"/>
    <property type="match status" value="9"/>
</dbReference>
<feature type="transmembrane region" description="Helical" evidence="14">
    <location>
        <begin position="635"/>
        <end position="655"/>
    </location>
</feature>
<dbReference type="PROSITE" id="PS50068">
    <property type="entry name" value="LDLRA_2"/>
    <property type="match status" value="1"/>
</dbReference>
<dbReference type="InterPro" id="IPR002172">
    <property type="entry name" value="LDrepeatLR_classA_rpt"/>
</dbReference>
<dbReference type="GO" id="GO:0009755">
    <property type="term" value="P:hormone-mediated signaling pathway"/>
    <property type="evidence" value="ECO:0007669"/>
    <property type="project" value="TreeGrafter"/>
</dbReference>
<dbReference type="PROSITE" id="PS51450">
    <property type="entry name" value="LRR"/>
    <property type="match status" value="2"/>
</dbReference>
<dbReference type="InterPro" id="IPR008112">
    <property type="entry name" value="Relaxin_rcpt"/>
</dbReference>
<keyword evidence="7" id="KW-0297">G-protein coupled receptor</keyword>
<dbReference type="Pfam" id="PF00057">
    <property type="entry name" value="Ldl_recept_a"/>
    <property type="match status" value="1"/>
</dbReference>
<dbReference type="GO" id="GO:0005886">
    <property type="term" value="C:plasma membrane"/>
    <property type="evidence" value="ECO:0007669"/>
    <property type="project" value="UniProtKB-SubCell"/>
</dbReference>
<keyword evidence="2" id="KW-1003">Cell membrane</keyword>
<keyword evidence="3" id="KW-0433">Leucine-rich repeat</keyword>
<feature type="domain" description="G-protein coupled receptors family 1 profile" evidence="15">
    <location>
        <begin position="431"/>
        <end position="690"/>
    </location>
</feature>
<reference evidence="16" key="1">
    <citation type="submission" date="2021-01" db="EMBL/GenBank/DDBJ databases">
        <authorList>
            <person name="Zahm M."/>
            <person name="Roques C."/>
            <person name="Cabau C."/>
            <person name="Klopp C."/>
            <person name="Donnadieu C."/>
            <person name="Jouanno E."/>
            <person name="Lampietro C."/>
            <person name="Louis A."/>
            <person name="Herpin A."/>
            <person name="Echchiki A."/>
            <person name="Berthelot C."/>
            <person name="Parey E."/>
            <person name="Roest-Crollius H."/>
            <person name="Braasch I."/>
            <person name="Postlethwait J."/>
            <person name="Bobe J."/>
            <person name="Montfort J."/>
            <person name="Bouchez O."/>
            <person name="Begum T."/>
            <person name="Mejri S."/>
            <person name="Adams A."/>
            <person name="Chen W.-J."/>
            <person name="Guiguen Y."/>
        </authorList>
    </citation>
    <scope>NUCLEOTIDE SEQUENCE</scope>
    <source>
        <tissue evidence="16">Blood</tissue>
    </source>
</reference>
<dbReference type="InterPro" id="IPR032675">
    <property type="entry name" value="LRR_dom_sf"/>
</dbReference>
<evidence type="ECO:0000256" key="5">
    <source>
        <dbReference type="ARBA" id="ARBA00022737"/>
    </source>
</evidence>
<feature type="transmembrane region" description="Helical" evidence="14">
    <location>
        <begin position="448"/>
        <end position="473"/>
    </location>
</feature>
<proteinExistence type="predicted"/>
<dbReference type="CDD" id="cd00112">
    <property type="entry name" value="LDLa"/>
    <property type="match status" value="1"/>
</dbReference>
<evidence type="ECO:0000256" key="8">
    <source>
        <dbReference type="ARBA" id="ARBA00023136"/>
    </source>
</evidence>
<feature type="transmembrane region" description="Helical" evidence="14">
    <location>
        <begin position="415"/>
        <end position="436"/>
    </location>
</feature>
<keyword evidence="17" id="KW-1185">Reference proteome</keyword>
<evidence type="ECO:0000256" key="7">
    <source>
        <dbReference type="ARBA" id="ARBA00023040"/>
    </source>
</evidence>
<comment type="caution">
    <text evidence="16">The sequence shown here is derived from an EMBL/GenBank/DDBJ whole genome shotgun (WGS) entry which is preliminary data.</text>
</comment>
<comment type="subcellular location">
    <subcellularLocation>
        <location evidence="1">Cell membrane</location>
        <topology evidence="1">Multi-pass membrane protein</topology>
    </subcellularLocation>
</comment>
<evidence type="ECO:0000256" key="10">
    <source>
        <dbReference type="ARBA" id="ARBA00023170"/>
    </source>
</evidence>
<evidence type="ECO:0000256" key="2">
    <source>
        <dbReference type="ARBA" id="ARBA00022475"/>
    </source>
</evidence>
<dbReference type="InterPro" id="IPR000276">
    <property type="entry name" value="GPCR_Rhodpsn"/>
</dbReference>
<feature type="transmembrane region" description="Helical" evidence="14">
    <location>
        <begin position="538"/>
        <end position="558"/>
    </location>
</feature>
<organism evidence="16 17">
    <name type="scientific">Albula goreensis</name>
    <dbReference type="NCBI Taxonomy" id="1534307"/>
    <lineage>
        <taxon>Eukaryota</taxon>
        <taxon>Metazoa</taxon>
        <taxon>Chordata</taxon>
        <taxon>Craniata</taxon>
        <taxon>Vertebrata</taxon>
        <taxon>Euteleostomi</taxon>
        <taxon>Actinopterygii</taxon>
        <taxon>Neopterygii</taxon>
        <taxon>Teleostei</taxon>
        <taxon>Albuliformes</taxon>
        <taxon>Albulidae</taxon>
        <taxon>Albula</taxon>
    </lineage>
</organism>
<dbReference type="PANTHER" id="PTHR24372">
    <property type="entry name" value="GLYCOPROTEIN HORMONE RECEPTOR"/>
    <property type="match status" value="1"/>
</dbReference>
<dbReference type="InterPro" id="IPR036055">
    <property type="entry name" value="LDL_receptor-like_sf"/>
</dbReference>
<evidence type="ECO:0000256" key="14">
    <source>
        <dbReference type="SAM" id="Phobius"/>
    </source>
</evidence>
<accession>A0A8T3E493</accession>
<keyword evidence="6 14" id="KW-1133">Transmembrane helix</keyword>
<feature type="transmembrane region" description="Helical" evidence="14">
    <location>
        <begin position="670"/>
        <end position="690"/>
    </location>
</feature>
<evidence type="ECO:0000256" key="13">
    <source>
        <dbReference type="PROSITE-ProRule" id="PRU00124"/>
    </source>
</evidence>
<keyword evidence="5" id="KW-0677">Repeat</keyword>
<dbReference type="FunFam" id="1.20.1070.10:FF:000023">
    <property type="entry name" value="Relaxin family peptide receptor 1"/>
    <property type="match status" value="1"/>
</dbReference>
<evidence type="ECO:0000256" key="1">
    <source>
        <dbReference type="ARBA" id="ARBA00004651"/>
    </source>
</evidence>
<feature type="transmembrane region" description="Helical" evidence="14">
    <location>
        <begin position="587"/>
        <end position="615"/>
    </location>
</feature>
<evidence type="ECO:0000256" key="11">
    <source>
        <dbReference type="ARBA" id="ARBA00023180"/>
    </source>
</evidence>
<dbReference type="SUPFAM" id="SSF52058">
    <property type="entry name" value="L domain-like"/>
    <property type="match status" value="1"/>
</dbReference>
<dbReference type="PROSITE" id="PS01209">
    <property type="entry name" value="LDLRA_1"/>
    <property type="match status" value="1"/>
</dbReference>
<evidence type="ECO:0000256" key="4">
    <source>
        <dbReference type="ARBA" id="ARBA00022692"/>
    </source>
</evidence>
<keyword evidence="10" id="KW-0675">Receptor</keyword>
<evidence type="ECO:0000256" key="6">
    <source>
        <dbReference type="ARBA" id="ARBA00022989"/>
    </source>
</evidence>
<dbReference type="Proteomes" id="UP000829720">
    <property type="component" value="Unassembled WGS sequence"/>
</dbReference>
<keyword evidence="11" id="KW-0325">Glycoprotein</keyword>
<evidence type="ECO:0000313" key="16">
    <source>
        <dbReference type="EMBL" id="KAI1903430.1"/>
    </source>
</evidence>
<feature type="transmembrane region" description="Helical" evidence="14">
    <location>
        <begin position="496"/>
        <end position="517"/>
    </location>
</feature>
<dbReference type="InterPro" id="IPR017452">
    <property type="entry name" value="GPCR_Rhodpsn_7TM"/>
</dbReference>
<keyword evidence="8 14" id="KW-0472">Membrane</keyword>
<evidence type="ECO:0000313" key="17">
    <source>
        <dbReference type="Proteomes" id="UP000829720"/>
    </source>
</evidence>
<dbReference type="Gene3D" id="3.80.10.10">
    <property type="entry name" value="Ribonuclease Inhibitor"/>
    <property type="match status" value="2"/>
</dbReference>
<comment type="caution">
    <text evidence="13">Lacks conserved residue(s) required for the propagation of feature annotation.</text>
</comment>
<dbReference type="InterPro" id="IPR003591">
    <property type="entry name" value="Leu-rich_rpt_typical-subtyp"/>
</dbReference>
<keyword evidence="4 14" id="KW-0812">Transmembrane</keyword>
<dbReference type="OrthoDB" id="6022531at2759"/>
<dbReference type="EMBL" id="JAERUA010000002">
    <property type="protein sequence ID" value="KAI1903430.1"/>
    <property type="molecule type" value="Genomic_DNA"/>
</dbReference>
<gene>
    <name evidence="16" type="ORF">AGOR_G00027100</name>
</gene>
<keyword evidence="9 13" id="KW-1015">Disulfide bond</keyword>
<dbReference type="SMART" id="SM00192">
    <property type="entry name" value="LDLa"/>
    <property type="match status" value="1"/>
</dbReference>
<dbReference type="InterPro" id="IPR023415">
    <property type="entry name" value="LDLR_class-A_CS"/>
</dbReference>
<evidence type="ECO:0000259" key="15">
    <source>
        <dbReference type="PROSITE" id="PS50262"/>
    </source>
</evidence>
<dbReference type="GO" id="GO:0008528">
    <property type="term" value="F:G protein-coupled peptide receptor activity"/>
    <property type="evidence" value="ECO:0007669"/>
    <property type="project" value="TreeGrafter"/>
</dbReference>
<dbReference type="Pfam" id="PF13855">
    <property type="entry name" value="LRR_8"/>
    <property type="match status" value="2"/>
</dbReference>
<dbReference type="SUPFAM" id="SSF81321">
    <property type="entry name" value="Family A G protein-coupled receptor-like"/>
    <property type="match status" value="1"/>
</dbReference>
<dbReference type="InterPro" id="IPR001611">
    <property type="entry name" value="Leu-rich_rpt"/>
</dbReference>
<feature type="disulfide bond" evidence="13">
    <location>
        <begin position="63"/>
        <end position="78"/>
    </location>
</feature>
<name>A0A8T3E493_9TELE</name>
<evidence type="ECO:0000256" key="9">
    <source>
        <dbReference type="ARBA" id="ARBA00023157"/>
    </source>
</evidence>
<evidence type="ECO:0000256" key="3">
    <source>
        <dbReference type="ARBA" id="ARBA00022614"/>
    </source>
</evidence>
<dbReference type="SUPFAM" id="SSF57424">
    <property type="entry name" value="LDL receptor-like module"/>
    <property type="match status" value="1"/>
</dbReference>
<dbReference type="Gene3D" id="1.20.1070.10">
    <property type="entry name" value="Rhodopsin 7-helix transmembrane proteins"/>
    <property type="match status" value="1"/>
</dbReference>
<keyword evidence="12" id="KW-0807">Transducer</keyword>
<dbReference type="PRINTS" id="PR00237">
    <property type="entry name" value="GPCRRHODOPSN"/>
</dbReference>
<dbReference type="Pfam" id="PF00001">
    <property type="entry name" value="7tm_1"/>
    <property type="match status" value="1"/>
</dbReference>
<evidence type="ECO:0000256" key="12">
    <source>
        <dbReference type="ARBA" id="ARBA00023224"/>
    </source>
</evidence>
<dbReference type="FunFam" id="4.10.400.10:FF:000014">
    <property type="entry name" value="Relaxin family peptide receptor 1"/>
    <property type="match status" value="1"/>
</dbReference>
<protein>
    <recommendedName>
        <fullName evidence="15">G-protein coupled receptors family 1 profile domain-containing protein</fullName>
    </recommendedName>
</protein>
<dbReference type="AlphaFoldDB" id="A0A8T3E493"/>
<dbReference type="Gene3D" id="4.10.400.10">
    <property type="entry name" value="Low-density Lipoprotein Receptor"/>
    <property type="match status" value="1"/>
</dbReference>
<sequence length="755" mass="85958">MGSIKPGLIYQWDVPVSILLIHLTLAHVKADVLMASRVESKDCPLGHFPCGNLSMCLPQVLHCNGQEDCKNGADEENCGDNSGWADFFDQTIKRANLQELPDACYLQQYPEQCDCIETKLQCVQLDLTAVPLVSTNVTLLSLKSNAIQTLPEDVFHKYSELIRLFLQNNRIQTICSRAFSGLYKLRKLSLGQNNITSLSPGVFSDLHKLHWLILDDNPLKTVSPETFLGLKVLFFLSMVNTSLEQLPQAKLCFHMPLLSWLDFEGNHVETLNFSTFLSCEELTVLSMRDNRIKKLPENTFQSLQVLGELDLSSNMITELPYSLFKGLRNLQILNISYNPLIHVHLGQFDSLTHLQSLGLEGIEIPYIHMQMFQPMENLSYIYFKKFQYCSYAPHVRKCKPNSDGISSFEDLLASVILRVSVWVMAFITCFGNLFVIGMRSVIGAENNLHAVCIKVLCCADCLMGVYLFFVGVFDLKFRGKYNRNAQLWMESMECHIMGFLAMLSSEVSILLLTYLTLEKYLVIVFPFSHLRPGKWQTATMLVSIWLLGIAIAAVPLFSEDLFGNYYGRNGVCFPLHSDLQERPTAKAYSIGIFLGLNLLAFLVIVFSYFSMFYSIYKTGINTTDLRTRLHKDVAVANRFFFIVFSDALCWIPIFLVKTLSLLEVEIPGTITSWMVIFILPINSALNPILYTLTTSFFREQVELLLCRWQQRSAHRKDRKSLTSSVIYMEASHQACYPQQPCLPRISIVDTNSKYR</sequence>
<dbReference type="GO" id="GO:0007189">
    <property type="term" value="P:adenylate cyclase-activating G protein-coupled receptor signaling pathway"/>
    <property type="evidence" value="ECO:0007669"/>
    <property type="project" value="TreeGrafter"/>
</dbReference>
<dbReference type="FunFam" id="3.80.10.10:FF:000207">
    <property type="entry name" value="Relaxin family peptide receptor 2"/>
    <property type="match status" value="1"/>
</dbReference>
<dbReference type="PRINTS" id="PR01739">
    <property type="entry name" value="RELAXINR"/>
</dbReference>
<dbReference type="FunFam" id="3.80.10.10:FF:000434">
    <property type="entry name" value="Relaxin family peptide receptor 1"/>
    <property type="match status" value="1"/>
</dbReference>